<gene>
    <name evidence="7" type="ORF">ACFQDO_09760</name>
</gene>
<evidence type="ECO:0000313" key="7">
    <source>
        <dbReference type="EMBL" id="MFC6007414.1"/>
    </source>
</evidence>
<dbReference type="SMART" id="SM00478">
    <property type="entry name" value="ENDO3c"/>
    <property type="match status" value="1"/>
</dbReference>
<comment type="catalytic activity">
    <reaction evidence="1">
        <text>Hydrolysis of alkylated DNA, releasing 3-methyladenine, 3-methylguanine, 7-methylguanine and 7-methyladenine.</text>
        <dbReference type="EC" id="3.2.2.21"/>
    </reaction>
</comment>
<organism evidence="7 8">
    <name type="scientific">Angustibacter luteus</name>
    <dbReference type="NCBI Taxonomy" id="658456"/>
    <lineage>
        <taxon>Bacteria</taxon>
        <taxon>Bacillati</taxon>
        <taxon>Actinomycetota</taxon>
        <taxon>Actinomycetes</taxon>
        <taxon>Kineosporiales</taxon>
        <taxon>Kineosporiaceae</taxon>
    </lineage>
</organism>
<keyword evidence="4" id="KW-0234">DNA repair</keyword>
<dbReference type="InterPro" id="IPR037046">
    <property type="entry name" value="AlkA_N_sf"/>
</dbReference>
<evidence type="ECO:0000259" key="6">
    <source>
        <dbReference type="SMART" id="SM01009"/>
    </source>
</evidence>
<name>A0ABW1JE03_9ACTN</name>
<proteinExistence type="predicted"/>
<dbReference type="InterPro" id="IPR010316">
    <property type="entry name" value="AlkA_N"/>
</dbReference>
<feature type="domain" description="DNA-3-methyladenine glycosylase AlkA N-terminal" evidence="6">
    <location>
        <begin position="6"/>
        <end position="110"/>
    </location>
</feature>
<evidence type="ECO:0000256" key="3">
    <source>
        <dbReference type="ARBA" id="ARBA00022763"/>
    </source>
</evidence>
<evidence type="ECO:0000259" key="5">
    <source>
        <dbReference type="SMART" id="SM00478"/>
    </source>
</evidence>
<evidence type="ECO:0000313" key="8">
    <source>
        <dbReference type="Proteomes" id="UP001596189"/>
    </source>
</evidence>
<dbReference type="InterPro" id="IPR003265">
    <property type="entry name" value="HhH-GPD_domain"/>
</dbReference>
<sequence>MGRHDSPRLLAFVGAHAVPGVEAWDGTVWTSSLHLPHGPGVLQVSAADRGYDVRLRLSDPADEPVAVARLVRLLDLDRDVAAAEAHLGADPVLAPLVARRPGLRVPAELDAFETLVRTIIGQQISVSGARTVTARLVRAAGTALPPALQLYPDVTHTFPLARTVAALDPDGEALAMPRARARAVVAAGWAFADREPGGGAPSRAELLALPGIGPWTADYLDLRVRRDPDVLMVTDLAVRRALEALGVRGSAQVAAVGETWRPFRSTALMHLWAEYLHL</sequence>
<dbReference type="PANTHER" id="PTHR43003">
    <property type="entry name" value="DNA-3-METHYLADENINE GLYCOSYLASE"/>
    <property type="match status" value="1"/>
</dbReference>
<comment type="caution">
    <text evidence="7">The sequence shown here is derived from an EMBL/GenBank/DDBJ whole genome shotgun (WGS) entry which is preliminary data.</text>
</comment>
<dbReference type="InterPro" id="IPR051912">
    <property type="entry name" value="Alkylbase_DNA_Glycosylase/TA"/>
</dbReference>
<dbReference type="RefSeq" id="WP_345716214.1">
    <property type="nucleotide sequence ID" value="NZ_BAABFP010000004.1"/>
</dbReference>
<dbReference type="SMART" id="SM01009">
    <property type="entry name" value="AlkA_N"/>
    <property type="match status" value="1"/>
</dbReference>
<dbReference type="SUPFAM" id="SSF48150">
    <property type="entry name" value="DNA-glycosylase"/>
    <property type="match status" value="1"/>
</dbReference>
<dbReference type="Gene3D" id="1.10.340.30">
    <property type="entry name" value="Hypothetical protein, domain 2"/>
    <property type="match status" value="1"/>
</dbReference>
<dbReference type="Gene3D" id="1.10.1670.10">
    <property type="entry name" value="Helix-hairpin-Helix base-excision DNA repair enzymes (C-terminal)"/>
    <property type="match status" value="1"/>
</dbReference>
<dbReference type="SUPFAM" id="SSF55945">
    <property type="entry name" value="TATA-box binding protein-like"/>
    <property type="match status" value="1"/>
</dbReference>
<evidence type="ECO:0000256" key="1">
    <source>
        <dbReference type="ARBA" id="ARBA00000086"/>
    </source>
</evidence>
<dbReference type="PANTHER" id="PTHR43003:SF13">
    <property type="entry name" value="DNA-3-METHYLADENINE GLYCOSYLASE 2"/>
    <property type="match status" value="1"/>
</dbReference>
<evidence type="ECO:0000256" key="4">
    <source>
        <dbReference type="ARBA" id="ARBA00023204"/>
    </source>
</evidence>
<reference evidence="8" key="1">
    <citation type="journal article" date="2019" name="Int. J. Syst. Evol. Microbiol.">
        <title>The Global Catalogue of Microorganisms (GCM) 10K type strain sequencing project: providing services to taxonomists for standard genome sequencing and annotation.</title>
        <authorList>
            <consortium name="The Broad Institute Genomics Platform"/>
            <consortium name="The Broad Institute Genome Sequencing Center for Infectious Disease"/>
            <person name="Wu L."/>
            <person name="Ma J."/>
        </authorList>
    </citation>
    <scope>NUCLEOTIDE SEQUENCE [LARGE SCALE GENOMIC DNA]</scope>
    <source>
        <strain evidence="8">KACC 14249</strain>
    </source>
</reference>
<keyword evidence="8" id="KW-1185">Reference proteome</keyword>
<dbReference type="EMBL" id="JBHSRD010000003">
    <property type="protein sequence ID" value="MFC6007414.1"/>
    <property type="molecule type" value="Genomic_DNA"/>
</dbReference>
<protein>
    <recommendedName>
        <fullName evidence="2">DNA-3-methyladenine glycosylase II</fullName>
        <ecNumber evidence="2">3.2.2.21</ecNumber>
    </recommendedName>
</protein>
<evidence type="ECO:0000256" key="2">
    <source>
        <dbReference type="ARBA" id="ARBA00012000"/>
    </source>
</evidence>
<dbReference type="Gene3D" id="3.30.310.20">
    <property type="entry name" value="DNA-3-methyladenine glycosylase AlkA, N-terminal domain"/>
    <property type="match status" value="1"/>
</dbReference>
<dbReference type="InterPro" id="IPR011257">
    <property type="entry name" value="DNA_glycosylase"/>
</dbReference>
<keyword evidence="3" id="KW-0227">DNA damage</keyword>
<feature type="domain" description="HhH-GPD" evidence="5">
    <location>
        <begin position="120"/>
        <end position="275"/>
    </location>
</feature>
<dbReference type="Pfam" id="PF06029">
    <property type="entry name" value="AlkA_N"/>
    <property type="match status" value="1"/>
</dbReference>
<accession>A0ABW1JE03</accession>
<dbReference type="InterPro" id="IPR023170">
    <property type="entry name" value="HhH_base_excis_C"/>
</dbReference>
<dbReference type="EC" id="3.2.2.21" evidence="2"/>
<dbReference type="Proteomes" id="UP001596189">
    <property type="component" value="Unassembled WGS sequence"/>
</dbReference>